<dbReference type="PROSITE" id="PS50977">
    <property type="entry name" value="HTH_TETR_2"/>
    <property type="match status" value="1"/>
</dbReference>
<dbReference type="AlphaFoldDB" id="A0A7W7FJ01"/>
<protein>
    <submittedName>
        <fullName evidence="6">AcrR family transcriptional regulator</fullName>
    </submittedName>
</protein>
<gene>
    <name evidence="6" type="ORF">BKA24_001362</name>
</gene>
<evidence type="ECO:0000313" key="6">
    <source>
        <dbReference type="EMBL" id="MBB4666653.1"/>
    </source>
</evidence>
<sequence>MTEETAADETGLAALALRRVPTQSRSREKVARAIEAAEDLVRREGVEAISLPRVAAEAGVSVGALYQYLPDRDAITAAIVARYHGRLEGLLDAVIEQMRASPSGPDAVGRVLRAVADIYQDEELARSLGTVRAGSAEARDARRAHKARMAEKVGALLGLVGLLDGLAADQASAVARVAFTSADAVLHEAFAAPEAERELLLAELERALRASFRR</sequence>
<dbReference type="PRINTS" id="PR00455">
    <property type="entry name" value="HTHTETR"/>
</dbReference>
<organism evidence="6 7">
    <name type="scientific">Microbacterium marinum</name>
    <dbReference type="NCBI Taxonomy" id="421115"/>
    <lineage>
        <taxon>Bacteria</taxon>
        <taxon>Bacillati</taxon>
        <taxon>Actinomycetota</taxon>
        <taxon>Actinomycetes</taxon>
        <taxon>Micrococcales</taxon>
        <taxon>Microbacteriaceae</taxon>
        <taxon>Microbacterium</taxon>
    </lineage>
</organism>
<keyword evidence="3" id="KW-0804">Transcription</keyword>
<keyword evidence="1" id="KW-0805">Transcription regulation</keyword>
<evidence type="ECO:0000256" key="3">
    <source>
        <dbReference type="ARBA" id="ARBA00023163"/>
    </source>
</evidence>
<reference evidence="6 7" key="1">
    <citation type="submission" date="2020-08" db="EMBL/GenBank/DDBJ databases">
        <title>Sequencing the genomes of 1000 actinobacteria strains.</title>
        <authorList>
            <person name="Klenk H.-P."/>
        </authorList>
    </citation>
    <scope>NUCLEOTIDE SEQUENCE [LARGE SCALE GENOMIC DNA]</scope>
    <source>
        <strain evidence="6 7">DSM 24947</strain>
    </source>
</reference>
<name>A0A7W7FJ01_9MICO</name>
<dbReference type="GO" id="GO:0003700">
    <property type="term" value="F:DNA-binding transcription factor activity"/>
    <property type="evidence" value="ECO:0007669"/>
    <property type="project" value="TreeGrafter"/>
</dbReference>
<feature type="DNA-binding region" description="H-T-H motif" evidence="4">
    <location>
        <begin position="50"/>
        <end position="69"/>
    </location>
</feature>
<dbReference type="Pfam" id="PF00440">
    <property type="entry name" value="TetR_N"/>
    <property type="match status" value="1"/>
</dbReference>
<dbReference type="InterPro" id="IPR001647">
    <property type="entry name" value="HTH_TetR"/>
</dbReference>
<keyword evidence="7" id="KW-1185">Reference proteome</keyword>
<dbReference type="SUPFAM" id="SSF46689">
    <property type="entry name" value="Homeodomain-like"/>
    <property type="match status" value="1"/>
</dbReference>
<dbReference type="Proteomes" id="UP000573729">
    <property type="component" value="Unassembled WGS sequence"/>
</dbReference>
<dbReference type="RefSeq" id="WP_184216388.1">
    <property type="nucleotide sequence ID" value="NZ_JACHMD010000001.1"/>
</dbReference>
<dbReference type="GO" id="GO:0000976">
    <property type="term" value="F:transcription cis-regulatory region binding"/>
    <property type="evidence" value="ECO:0007669"/>
    <property type="project" value="TreeGrafter"/>
</dbReference>
<accession>A0A7W7FJ01</accession>
<dbReference type="InterPro" id="IPR009057">
    <property type="entry name" value="Homeodomain-like_sf"/>
</dbReference>
<comment type="caution">
    <text evidence="6">The sequence shown here is derived from an EMBL/GenBank/DDBJ whole genome shotgun (WGS) entry which is preliminary data.</text>
</comment>
<feature type="domain" description="HTH tetR-type" evidence="5">
    <location>
        <begin position="27"/>
        <end position="87"/>
    </location>
</feature>
<dbReference type="Gene3D" id="1.10.357.10">
    <property type="entry name" value="Tetracycline Repressor, domain 2"/>
    <property type="match status" value="1"/>
</dbReference>
<keyword evidence="2 4" id="KW-0238">DNA-binding</keyword>
<evidence type="ECO:0000256" key="2">
    <source>
        <dbReference type="ARBA" id="ARBA00023125"/>
    </source>
</evidence>
<proteinExistence type="predicted"/>
<dbReference type="InterPro" id="IPR050109">
    <property type="entry name" value="HTH-type_TetR-like_transc_reg"/>
</dbReference>
<evidence type="ECO:0000256" key="1">
    <source>
        <dbReference type="ARBA" id="ARBA00023015"/>
    </source>
</evidence>
<dbReference type="EMBL" id="JACHMD010000001">
    <property type="protein sequence ID" value="MBB4666653.1"/>
    <property type="molecule type" value="Genomic_DNA"/>
</dbReference>
<evidence type="ECO:0000313" key="7">
    <source>
        <dbReference type="Proteomes" id="UP000573729"/>
    </source>
</evidence>
<evidence type="ECO:0000259" key="5">
    <source>
        <dbReference type="PROSITE" id="PS50977"/>
    </source>
</evidence>
<dbReference type="PANTHER" id="PTHR30055:SF234">
    <property type="entry name" value="HTH-TYPE TRANSCRIPTIONAL REGULATOR BETI"/>
    <property type="match status" value="1"/>
</dbReference>
<dbReference type="PANTHER" id="PTHR30055">
    <property type="entry name" value="HTH-TYPE TRANSCRIPTIONAL REGULATOR RUTR"/>
    <property type="match status" value="1"/>
</dbReference>
<evidence type="ECO:0000256" key="4">
    <source>
        <dbReference type="PROSITE-ProRule" id="PRU00335"/>
    </source>
</evidence>